<dbReference type="Proteomes" id="UP000666369">
    <property type="component" value="Unassembled WGS sequence"/>
</dbReference>
<evidence type="ECO:0000259" key="1">
    <source>
        <dbReference type="PROSITE" id="PS51186"/>
    </source>
</evidence>
<evidence type="ECO:0000313" key="2">
    <source>
        <dbReference type="EMBL" id="NGZ83272.1"/>
    </source>
</evidence>
<accession>A0ABX0FFG1</accession>
<sequence length="176" mass="19545">MEAPVRPKLTVRIKQAVSQAERDATRSLRRTVFCEEQGLFNGDDIDPTDALALSLAAIVGAEGGPGEVVGTVRIHQAESRIWWGSRLAVARPFRRQADIGTGLIKLAVGMAHARGCRTFLAYVQAQNVVMFEQLHWLALYEIEVHGRPHYLMRADLSYYPPIIDGETGFLSTREDA</sequence>
<dbReference type="InterPro" id="IPR000182">
    <property type="entry name" value="GNAT_dom"/>
</dbReference>
<dbReference type="CDD" id="cd04301">
    <property type="entry name" value="NAT_SF"/>
    <property type="match status" value="1"/>
</dbReference>
<dbReference type="EMBL" id="JAADJT010000001">
    <property type="protein sequence ID" value="NGZ83272.1"/>
    <property type="molecule type" value="Genomic_DNA"/>
</dbReference>
<dbReference type="Gene3D" id="3.40.630.30">
    <property type="match status" value="1"/>
</dbReference>
<keyword evidence="3" id="KW-1185">Reference proteome</keyword>
<dbReference type="InterPro" id="IPR024035">
    <property type="entry name" value="MSMEG_0567_GNAT"/>
</dbReference>
<protein>
    <submittedName>
        <fullName evidence="2">GNAT family N-acetyltransferase</fullName>
    </submittedName>
</protein>
<organism evidence="2 3">
    <name type="scientific">Duganella aceris</name>
    <dbReference type="NCBI Taxonomy" id="2703883"/>
    <lineage>
        <taxon>Bacteria</taxon>
        <taxon>Pseudomonadati</taxon>
        <taxon>Pseudomonadota</taxon>
        <taxon>Betaproteobacteria</taxon>
        <taxon>Burkholderiales</taxon>
        <taxon>Oxalobacteraceae</taxon>
        <taxon>Telluria group</taxon>
        <taxon>Duganella</taxon>
    </lineage>
</organism>
<dbReference type="InterPro" id="IPR016181">
    <property type="entry name" value="Acyl_CoA_acyltransferase"/>
</dbReference>
<name>A0ABX0FFG1_9BURK</name>
<dbReference type="PROSITE" id="PS51186">
    <property type="entry name" value="GNAT"/>
    <property type="match status" value="1"/>
</dbReference>
<dbReference type="SUPFAM" id="SSF55729">
    <property type="entry name" value="Acyl-CoA N-acyltransferases (Nat)"/>
    <property type="match status" value="1"/>
</dbReference>
<dbReference type="NCBIfam" id="TIGR04045">
    <property type="entry name" value="MSMEG_0567_GNAT"/>
    <property type="match status" value="1"/>
</dbReference>
<comment type="caution">
    <text evidence="2">The sequence shown here is derived from an EMBL/GenBank/DDBJ whole genome shotgun (WGS) entry which is preliminary data.</text>
</comment>
<feature type="domain" description="N-acetyltransferase" evidence="1">
    <location>
        <begin position="11"/>
        <end position="163"/>
    </location>
</feature>
<evidence type="ECO:0000313" key="3">
    <source>
        <dbReference type="Proteomes" id="UP000666369"/>
    </source>
</evidence>
<gene>
    <name evidence="2" type="ORF">GW587_03230</name>
</gene>
<reference evidence="3" key="1">
    <citation type="submission" date="2023-07" db="EMBL/GenBank/DDBJ databases">
        <title>Duganella aceri sp. nov., isolated from tree sap.</title>
        <authorList>
            <person name="Kim I.S."/>
        </authorList>
    </citation>
    <scope>NUCLEOTIDE SEQUENCE [LARGE SCALE GENOMIC DNA]</scope>
    <source>
        <strain evidence="3">SAP-35</strain>
    </source>
</reference>
<proteinExistence type="predicted"/>
<dbReference type="Pfam" id="PF00583">
    <property type="entry name" value="Acetyltransf_1"/>
    <property type="match status" value="1"/>
</dbReference>